<dbReference type="VEuPathDB" id="AmoebaDB:KM1_003100"/>
<evidence type="ECO:0000313" key="3">
    <source>
        <dbReference type="EMBL" id="GAT92509.1"/>
    </source>
</evidence>
<sequence length="126" mass="14174">MSQEQLIQFATQFVNVFYNAFDTNKANLANFFQQMSTLTFETSTVQGQQAVLEKIQSLPFSSTKHVVSVIDAQQIPSNGVTMVLIKVIGKLSIDNENPHLFTETFVLAQNNGNWFVLNDIMRLADI</sequence>
<comment type="function">
    <text evidence="1">Has a role in nuclear-cytoplasmic transport of proteins and mRNAs.</text>
</comment>
<dbReference type="CDD" id="cd00780">
    <property type="entry name" value="NTF2"/>
    <property type="match status" value="1"/>
</dbReference>
<keyword evidence="1" id="KW-0653">Protein transport</keyword>
<dbReference type="SUPFAM" id="SSF54427">
    <property type="entry name" value="NTF2-like"/>
    <property type="match status" value="1"/>
</dbReference>
<dbReference type="OMA" id="QFVEYYY"/>
<dbReference type="Pfam" id="PF02136">
    <property type="entry name" value="NTF2"/>
    <property type="match status" value="1"/>
</dbReference>
<dbReference type="InterPro" id="IPR018222">
    <property type="entry name" value="Nuclear_transport_factor_2_euk"/>
</dbReference>
<dbReference type="InterPro" id="IPR032710">
    <property type="entry name" value="NTF2-like_dom_sf"/>
</dbReference>
<keyword evidence="1" id="KW-0963">Cytoplasm</keyword>
<organism evidence="3 4">
    <name type="scientific">Entamoeba histolytica</name>
    <dbReference type="NCBI Taxonomy" id="5759"/>
    <lineage>
        <taxon>Eukaryota</taxon>
        <taxon>Amoebozoa</taxon>
        <taxon>Evosea</taxon>
        <taxon>Archamoebae</taxon>
        <taxon>Mastigamoebida</taxon>
        <taxon>Entamoebidae</taxon>
        <taxon>Entamoeba</taxon>
    </lineage>
</organism>
<dbReference type="InterPro" id="IPR045875">
    <property type="entry name" value="NTF2"/>
</dbReference>
<dbReference type="GO" id="GO:0051028">
    <property type="term" value="P:mRNA transport"/>
    <property type="evidence" value="ECO:0007669"/>
    <property type="project" value="UniProtKB-UniRule"/>
</dbReference>
<comment type="subcellular location">
    <subcellularLocation>
        <location evidence="1">Cytoplasm</location>
    </subcellularLocation>
    <subcellularLocation>
        <location evidence="1">Nucleus</location>
    </subcellularLocation>
</comment>
<dbReference type="Gene3D" id="3.10.450.50">
    <property type="match status" value="1"/>
</dbReference>
<keyword evidence="1" id="KW-0813">Transport</keyword>
<proteinExistence type="predicted"/>
<dbReference type="FunFam" id="3.10.450.50:FF:000039">
    <property type="entry name" value="Nuclear transport factor 2, putative"/>
    <property type="match status" value="1"/>
</dbReference>
<dbReference type="GO" id="GO:0006913">
    <property type="term" value="P:nucleocytoplasmic transport"/>
    <property type="evidence" value="ECO:0007669"/>
    <property type="project" value="UniProtKB-UniRule"/>
</dbReference>
<dbReference type="GO" id="GO:0005634">
    <property type="term" value="C:nucleus"/>
    <property type="evidence" value="ECO:0007669"/>
    <property type="project" value="UniProtKB-SubCell"/>
</dbReference>
<name>A0A5K1UZN4_ENTHI</name>
<dbReference type="AlphaFoldDB" id="A0A5K1UZN4"/>
<dbReference type="VEuPathDB" id="AmoebaDB:EHI_182470"/>
<dbReference type="PANTHER" id="PTHR12612">
    <property type="entry name" value="NUCLEAR TRANSPORT FACTOR 2"/>
    <property type="match status" value="1"/>
</dbReference>
<evidence type="ECO:0000313" key="4">
    <source>
        <dbReference type="Proteomes" id="UP000078387"/>
    </source>
</evidence>
<dbReference type="VEuPathDB" id="AmoebaDB:EHI8A_182250"/>
<comment type="caution">
    <text evidence="3">The sequence shown here is derived from an EMBL/GenBank/DDBJ whole genome shotgun (WGS) entry which is preliminary data.</text>
</comment>
<dbReference type="VEuPathDB" id="AmoebaDB:EHI5A_001240"/>
<dbReference type="Proteomes" id="UP000078387">
    <property type="component" value="Unassembled WGS sequence"/>
</dbReference>
<gene>
    <name evidence="3" type="ORF">CL6EHI_182470</name>
</gene>
<dbReference type="VEuPathDB" id="AmoebaDB:EHI7A_161800"/>
<accession>A0A5K1UZN4</accession>
<reference evidence="3 4" key="1">
    <citation type="submission" date="2016-05" db="EMBL/GenBank/DDBJ databases">
        <title>First whole genome sequencing of Entamoeba histolytica HM1:IMSS-clone-6.</title>
        <authorList>
            <person name="Mukherjee Avik.K."/>
            <person name="Izumyama S."/>
            <person name="Nakada-Tsukui K."/>
            <person name="Nozaki T."/>
        </authorList>
    </citation>
    <scope>NUCLEOTIDE SEQUENCE [LARGE SCALE GENOMIC DNA]</scope>
    <source>
        <strain evidence="3 4">HM1:IMSS clone 6</strain>
    </source>
</reference>
<dbReference type="EMBL" id="BDEQ01000001">
    <property type="protein sequence ID" value="GAT92509.1"/>
    <property type="molecule type" value="Genomic_DNA"/>
</dbReference>
<keyword evidence="1" id="KW-0539">Nucleus</keyword>
<dbReference type="GO" id="GO:0015031">
    <property type="term" value="P:protein transport"/>
    <property type="evidence" value="ECO:0007669"/>
    <property type="project" value="UniProtKB-KW"/>
</dbReference>
<evidence type="ECO:0000256" key="1">
    <source>
        <dbReference type="RuleBase" id="RU369002"/>
    </source>
</evidence>
<protein>
    <recommendedName>
        <fullName evidence="1">Nuclear transport factor 2</fullName>
        <shortName evidence="1">NTF-2</shortName>
    </recommendedName>
</protein>
<feature type="domain" description="NTF2" evidence="2">
    <location>
        <begin position="9"/>
        <end position="123"/>
    </location>
</feature>
<evidence type="ECO:0000259" key="2">
    <source>
        <dbReference type="PROSITE" id="PS50177"/>
    </source>
</evidence>
<dbReference type="PROSITE" id="PS50177">
    <property type="entry name" value="NTF2_DOMAIN"/>
    <property type="match status" value="1"/>
</dbReference>
<dbReference type="InterPro" id="IPR002075">
    <property type="entry name" value="NTF2_dom"/>
</dbReference>
<dbReference type="GO" id="GO:0005737">
    <property type="term" value="C:cytoplasm"/>
    <property type="evidence" value="ECO:0007669"/>
    <property type="project" value="UniProtKB-SubCell"/>
</dbReference>